<comment type="caution">
    <text evidence="2">The sequence shown here is derived from an EMBL/GenBank/DDBJ whole genome shotgun (WGS) entry which is preliminary data.</text>
</comment>
<organism evidence="2 3">
    <name type="scientific">Roseateles toxinivorans</name>
    <dbReference type="NCBI Taxonomy" id="270368"/>
    <lineage>
        <taxon>Bacteria</taxon>
        <taxon>Pseudomonadati</taxon>
        <taxon>Pseudomonadota</taxon>
        <taxon>Betaproteobacteria</taxon>
        <taxon>Burkholderiales</taxon>
        <taxon>Sphaerotilaceae</taxon>
        <taxon>Roseateles</taxon>
    </lineage>
</organism>
<feature type="transmembrane region" description="Helical" evidence="1">
    <location>
        <begin position="246"/>
        <end position="269"/>
    </location>
</feature>
<evidence type="ECO:0000256" key="1">
    <source>
        <dbReference type="SAM" id="Phobius"/>
    </source>
</evidence>
<keyword evidence="1" id="KW-0472">Membrane</keyword>
<protein>
    <submittedName>
        <fullName evidence="2">Uncharacterized protein</fullName>
    </submittedName>
</protein>
<feature type="transmembrane region" description="Helical" evidence="1">
    <location>
        <begin position="220"/>
        <end position="239"/>
    </location>
</feature>
<sequence>MPTLNPAQPLRTTVSLLPSPWLTELLARERRLALYGGLLLALLLPFGLAWGLDERLLRGANVWIKPIKFTLSIAVLALTTAWFVGHLPAARRRGRAVDWIVWLLIGTGSFELAYITLQAALGQASHYNVADAWHGAMYTLMGIGAMVLTATQPLLAWQLYRHSDSHRPAAYRLAVLLGLALTFVFGAGVGMLLGDRQPPDGGATVPLLGWALGGGDLRPAHFVGIHAGQVLPLIGLAAVGPKPRKAGAIVWASTLAYAMLFAALVAWGLSGPR</sequence>
<proteinExistence type="predicted"/>
<keyword evidence="1" id="KW-1133">Transmembrane helix</keyword>
<feature type="transmembrane region" description="Helical" evidence="1">
    <location>
        <begin position="32"/>
        <end position="51"/>
    </location>
</feature>
<reference evidence="2 3" key="1">
    <citation type="submission" date="2019-03" db="EMBL/GenBank/DDBJ databases">
        <title>Genomic Encyclopedia of Type Strains, Phase IV (KMG-IV): sequencing the most valuable type-strain genomes for metagenomic binning, comparative biology and taxonomic classification.</title>
        <authorList>
            <person name="Goeker M."/>
        </authorList>
    </citation>
    <scope>NUCLEOTIDE SEQUENCE [LARGE SCALE GENOMIC DNA]</scope>
    <source>
        <strain evidence="2 3">DSM 16998</strain>
    </source>
</reference>
<evidence type="ECO:0000313" key="3">
    <source>
        <dbReference type="Proteomes" id="UP000295361"/>
    </source>
</evidence>
<dbReference type="RefSeq" id="WP_133700447.1">
    <property type="nucleotide sequence ID" value="NZ_SNXS01000002.1"/>
</dbReference>
<dbReference type="EMBL" id="SNXS01000002">
    <property type="protein sequence ID" value="TDP73039.1"/>
    <property type="molecule type" value="Genomic_DNA"/>
</dbReference>
<dbReference type="InParanoid" id="A0A4R6QRC7"/>
<dbReference type="AlphaFoldDB" id="A0A4R6QRC7"/>
<feature type="transmembrane region" description="Helical" evidence="1">
    <location>
        <begin position="169"/>
        <end position="193"/>
    </location>
</feature>
<name>A0A4R6QRC7_9BURK</name>
<dbReference type="OrthoDB" id="345237at2"/>
<feature type="transmembrane region" description="Helical" evidence="1">
    <location>
        <begin position="63"/>
        <end position="84"/>
    </location>
</feature>
<dbReference type="Proteomes" id="UP000295361">
    <property type="component" value="Unassembled WGS sequence"/>
</dbReference>
<keyword evidence="1" id="KW-0812">Transmembrane</keyword>
<keyword evidence="3" id="KW-1185">Reference proteome</keyword>
<evidence type="ECO:0000313" key="2">
    <source>
        <dbReference type="EMBL" id="TDP73039.1"/>
    </source>
</evidence>
<feature type="transmembrane region" description="Helical" evidence="1">
    <location>
        <begin position="96"/>
        <end position="117"/>
    </location>
</feature>
<accession>A0A4R6QRC7</accession>
<gene>
    <name evidence="2" type="ORF">DES47_102785</name>
</gene>
<feature type="transmembrane region" description="Helical" evidence="1">
    <location>
        <begin position="137"/>
        <end position="157"/>
    </location>
</feature>